<sequence>MIENAGPIFTISELAEELGITPRTIRYYEEVDLIEPIRHEDIAQRLYGARERARLKLILRGKRFGFSLAEIKEMIDLYDQDPTEREQLQRVIAYGEQRLTAIDEMLQDLKVMREEILEYHIRFVERLNLLKKG</sequence>
<keyword evidence="1 3" id="KW-0238">DNA-binding</keyword>
<dbReference type="PRINTS" id="PR00040">
    <property type="entry name" value="HTHMERR"/>
</dbReference>
<dbReference type="InterPro" id="IPR047057">
    <property type="entry name" value="MerR_fam"/>
</dbReference>
<feature type="domain" description="HTH merR-type" evidence="2">
    <location>
        <begin position="8"/>
        <end position="77"/>
    </location>
</feature>
<dbReference type="PROSITE" id="PS50937">
    <property type="entry name" value="HTH_MERR_2"/>
    <property type="match status" value="1"/>
</dbReference>
<reference evidence="3 4" key="1">
    <citation type="submission" date="2019-03" db="EMBL/GenBank/DDBJ databases">
        <title>Draft Genome Sequence of Desulfosporosinus fructosivorans Strain 63.6F, Isolated from Marine Sediment in the Baltic Sea.</title>
        <authorList>
            <person name="Hausmann B."/>
            <person name="Vandieken V."/>
            <person name="Pjevac P."/>
            <person name="Schreck K."/>
            <person name="Herbold C.W."/>
            <person name="Loy A."/>
        </authorList>
    </citation>
    <scope>NUCLEOTIDE SEQUENCE [LARGE SCALE GENOMIC DNA]</scope>
    <source>
        <strain evidence="3 4">63.6F</strain>
    </source>
</reference>
<dbReference type="CDD" id="cd04776">
    <property type="entry name" value="HTH_GnyR"/>
    <property type="match status" value="1"/>
</dbReference>
<dbReference type="Pfam" id="PF13411">
    <property type="entry name" value="MerR_1"/>
    <property type="match status" value="1"/>
</dbReference>
<dbReference type="RefSeq" id="WP_135552378.1">
    <property type="nucleotide sequence ID" value="NZ_SPQQ01000018.1"/>
</dbReference>
<dbReference type="Gene3D" id="1.10.1660.10">
    <property type="match status" value="1"/>
</dbReference>
<evidence type="ECO:0000259" key="2">
    <source>
        <dbReference type="PROSITE" id="PS50937"/>
    </source>
</evidence>
<name>A0A4Z0QXG5_9FIRM</name>
<dbReference type="InterPro" id="IPR009061">
    <property type="entry name" value="DNA-bd_dom_put_sf"/>
</dbReference>
<dbReference type="SMART" id="SM00422">
    <property type="entry name" value="HTH_MERR"/>
    <property type="match status" value="1"/>
</dbReference>
<protein>
    <submittedName>
        <fullName evidence="3">MerR family DNA-binding transcriptional regulator</fullName>
    </submittedName>
</protein>
<evidence type="ECO:0000313" key="3">
    <source>
        <dbReference type="EMBL" id="TGE35208.1"/>
    </source>
</evidence>
<dbReference type="PANTHER" id="PTHR30204">
    <property type="entry name" value="REDOX-CYCLING DRUG-SENSING TRANSCRIPTIONAL ACTIVATOR SOXR"/>
    <property type="match status" value="1"/>
</dbReference>
<dbReference type="PANTHER" id="PTHR30204:SF58">
    <property type="entry name" value="HTH-TYPE TRANSCRIPTIONAL REGULATOR YFMP"/>
    <property type="match status" value="1"/>
</dbReference>
<comment type="caution">
    <text evidence="3">The sequence shown here is derived from an EMBL/GenBank/DDBJ whole genome shotgun (WGS) entry which is preliminary data.</text>
</comment>
<evidence type="ECO:0000256" key="1">
    <source>
        <dbReference type="ARBA" id="ARBA00023125"/>
    </source>
</evidence>
<organism evidence="3 4">
    <name type="scientific">Desulfosporosinus fructosivorans</name>
    <dbReference type="NCBI Taxonomy" id="2018669"/>
    <lineage>
        <taxon>Bacteria</taxon>
        <taxon>Bacillati</taxon>
        <taxon>Bacillota</taxon>
        <taxon>Clostridia</taxon>
        <taxon>Eubacteriales</taxon>
        <taxon>Desulfitobacteriaceae</taxon>
        <taxon>Desulfosporosinus</taxon>
    </lineage>
</organism>
<evidence type="ECO:0000313" key="4">
    <source>
        <dbReference type="Proteomes" id="UP000298460"/>
    </source>
</evidence>
<accession>A0A4Z0QXG5</accession>
<dbReference type="OrthoDB" id="9791488at2"/>
<proteinExistence type="predicted"/>
<dbReference type="GO" id="GO:0003700">
    <property type="term" value="F:DNA-binding transcription factor activity"/>
    <property type="evidence" value="ECO:0007669"/>
    <property type="project" value="InterPro"/>
</dbReference>
<gene>
    <name evidence="3" type="ORF">E4K67_26775</name>
</gene>
<dbReference type="Proteomes" id="UP000298460">
    <property type="component" value="Unassembled WGS sequence"/>
</dbReference>
<dbReference type="AlphaFoldDB" id="A0A4Z0QXG5"/>
<dbReference type="PROSITE" id="PS00552">
    <property type="entry name" value="HTH_MERR_1"/>
    <property type="match status" value="1"/>
</dbReference>
<dbReference type="SUPFAM" id="SSF46955">
    <property type="entry name" value="Putative DNA-binding domain"/>
    <property type="match status" value="1"/>
</dbReference>
<dbReference type="EMBL" id="SPQQ01000018">
    <property type="protein sequence ID" value="TGE35208.1"/>
    <property type="molecule type" value="Genomic_DNA"/>
</dbReference>
<keyword evidence="4" id="KW-1185">Reference proteome</keyword>
<dbReference type="GO" id="GO:0003677">
    <property type="term" value="F:DNA binding"/>
    <property type="evidence" value="ECO:0007669"/>
    <property type="project" value="UniProtKB-KW"/>
</dbReference>
<dbReference type="InterPro" id="IPR000551">
    <property type="entry name" value="MerR-type_HTH_dom"/>
</dbReference>